<name>A0A1G1ZTY5_9BACT</name>
<protein>
    <submittedName>
        <fullName evidence="1">Uncharacterized protein</fullName>
    </submittedName>
</protein>
<gene>
    <name evidence="1" type="ORF">A3I24_02120</name>
</gene>
<dbReference type="Proteomes" id="UP000177690">
    <property type="component" value="Unassembled WGS sequence"/>
</dbReference>
<comment type="caution">
    <text evidence="1">The sequence shown here is derived from an EMBL/GenBank/DDBJ whole genome shotgun (WGS) entry which is preliminary data.</text>
</comment>
<dbReference type="STRING" id="1798409.A3I24_02120"/>
<reference evidence="1 2" key="1">
    <citation type="journal article" date="2016" name="Nat. Commun.">
        <title>Thousands of microbial genomes shed light on interconnected biogeochemical processes in an aquifer system.</title>
        <authorList>
            <person name="Anantharaman K."/>
            <person name="Brown C.T."/>
            <person name="Hug L.A."/>
            <person name="Sharon I."/>
            <person name="Castelle C.J."/>
            <person name="Probst A.J."/>
            <person name="Thomas B.C."/>
            <person name="Singh A."/>
            <person name="Wilkins M.J."/>
            <person name="Karaoz U."/>
            <person name="Brodie E.L."/>
            <person name="Williams K.H."/>
            <person name="Hubbard S.S."/>
            <person name="Banfield J.F."/>
        </authorList>
    </citation>
    <scope>NUCLEOTIDE SEQUENCE [LARGE SCALE GENOMIC DNA]</scope>
</reference>
<dbReference type="EMBL" id="MHJL01000011">
    <property type="protein sequence ID" value="OGY67941.1"/>
    <property type="molecule type" value="Genomic_DNA"/>
</dbReference>
<sequence length="117" mass="13561">MARYVGTVNFWFETGTEGMIWIFAEHGKEGYNGMLYLQKGDHLTIYDDHEKIIFDGIIDPDEKIGWKQHPFAAKGIGQPCALGYWIHWTQKGWQPDDWAALFIRDPLPPLKAILIRN</sequence>
<dbReference type="AlphaFoldDB" id="A0A1G1ZTY5"/>
<evidence type="ECO:0000313" key="2">
    <source>
        <dbReference type="Proteomes" id="UP000177690"/>
    </source>
</evidence>
<organism evidence="1 2">
    <name type="scientific">Candidatus Harrisonbacteria bacterium RIFCSPLOWO2_02_FULL_41_13b</name>
    <dbReference type="NCBI Taxonomy" id="1798409"/>
    <lineage>
        <taxon>Bacteria</taxon>
        <taxon>Candidatus Harrisoniibacteriota</taxon>
    </lineage>
</organism>
<evidence type="ECO:0000313" key="1">
    <source>
        <dbReference type="EMBL" id="OGY67941.1"/>
    </source>
</evidence>
<accession>A0A1G1ZTY5</accession>
<proteinExistence type="predicted"/>